<evidence type="ECO:0000313" key="3">
    <source>
        <dbReference type="Proteomes" id="UP000008694"/>
    </source>
</evidence>
<gene>
    <name evidence="2" type="ORF">ARALYDRAFT_900246</name>
</gene>
<keyword evidence="3" id="KW-1185">Reference proteome</keyword>
<dbReference type="Proteomes" id="UP000008694">
    <property type="component" value="Unassembled WGS sequence"/>
</dbReference>
<reference evidence="3" key="1">
    <citation type="journal article" date="2011" name="Nat. Genet.">
        <title>The Arabidopsis lyrata genome sequence and the basis of rapid genome size change.</title>
        <authorList>
            <person name="Hu T.T."/>
            <person name="Pattyn P."/>
            <person name="Bakker E.G."/>
            <person name="Cao J."/>
            <person name="Cheng J.-F."/>
            <person name="Clark R.M."/>
            <person name="Fahlgren N."/>
            <person name="Fawcett J.A."/>
            <person name="Grimwood J."/>
            <person name="Gundlach H."/>
            <person name="Haberer G."/>
            <person name="Hollister J.D."/>
            <person name="Ossowski S."/>
            <person name="Ottilar R.P."/>
            <person name="Salamov A.A."/>
            <person name="Schneeberger K."/>
            <person name="Spannagl M."/>
            <person name="Wang X."/>
            <person name="Yang L."/>
            <person name="Nasrallah M.E."/>
            <person name="Bergelson J."/>
            <person name="Carrington J.C."/>
            <person name="Gaut B.S."/>
            <person name="Schmutz J."/>
            <person name="Mayer K.F.X."/>
            <person name="Van de Peer Y."/>
            <person name="Grigoriev I.V."/>
            <person name="Nordborg M."/>
            <person name="Weigel D."/>
            <person name="Guo Y.-L."/>
        </authorList>
    </citation>
    <scope>NUCLEOTIDE SEQUENCE [LARGE SCALE GENOMIC DNA]</scope>
    <source>
        <strain evidence="3">cv. MN47</strain>
    </source>
</reference>
<dbReference type="Pfam" id="PF09331">
    <property type="entry name" value="DUF1985"/>
    <property type="match status" value="1"/>
</dbReference>
<dbReference type="Gramene" id="scaffold_304216.1">
    <property type="protein sequence ID" value="scaffold_304216.1"/>
    <property type="gene ID" value="scaffold_304216.1"/>
</dbReference>
<organism evidence="3">
    <name type="scientific">Arabidopsis lyrata subsp. lyrata</name>
    <name type="common">Lyre-leaved rock-cress</name>
    <dbReference type="NCBI Taxonomy" id="81972"/>
    <lineage>
        <taxon>Eukaryota</taxon>
        <taxon>Viridiplantae</taxon>
        <taxon>Streptophyta</taxon>
        <taxon>Embryophyta</taxon>
        <taxon>Tracheophyta</taxon>
        <taxon>Spermatophyta</taxon>
        <taxon>Magnoliopsida</taxon>
        <taxon>eudicotyledons</taxon>
        <taxon>Gunneridae</taxon>
        <taxon>Pentapetalae</taxon>
        <taxon>rosids</taxon>
        <taxon>malvids</taxon>
        <taxon>Brassicales</taxon>
        <taxon>Brassicaceae</taxon>
        <taxon>Camelineae</taxon>
        <taxon>Arabidopsis</taxon>
    </lineage>
</organism>
<evidence type="ECO:0000313" key="2">
    <source>
        <dbReference type="EMBL" id="EFH62443.1"/>
    </source>
</evidence>
<dbReference type="AlphaFoldDB" id="D7L089"/>
<protein>
    <recommendedName>
        <fullName evidence="1">DUF1985 domain-containing protein</fullName>
    </recommendedName>
</protein>
<proteinExistence type="predicted"/>
<accession>D7L089</accession>
<dbReference type="HOGENOM" id="CLU_1373919_0_0_1"/>
<feature type="domain" description="DUF1985" evidence="1">
    <location>
        <begin position="90"/>
        <end position="185"/>
    </location>
</feature>
<evidence type="ECO:0000259" key="1">
    <source>
        <dbReference type="Pfam" id="PF09331"/>
    </source>
</evidence>
<name>D7L089_ARALL</name>
<dbReference type="EMBL" id="GL348715">
    <property type="protein sequence ID" value="EFH62443.1"/>
    <property type="molecule type" value="Genomic_DNA"/>
</dbReference>
<sequence length="199" mass="22818">MKESVSRRPNKRLFFFFFSSNHLSGKKKHVSCRRRFLCLLSIVVAGDSKAVSVSGAVLLPLDFSLKLPIGFGSTLHQRLSMENNLGSTSKTSDTWKDDKGFWSKLLKREEKICIKTMMSTHLGAVHKWGKVDRIRFVYLYVIAGLVIAKDEKKAIPVHYIKLVMDLEKLRAYPWDLHSFDYLVKSITNAKKDLKTLLII</sequence>
<dbReference type="InterPro" id="IPR015410">
    <property type="entry name" value="DUF1985"/>
</dbReference>